<keyword evidence="2" id="KW-1185">Reference proteome</keyword>
<organism evidence="1 2">
    <name type="scientific">Alteraurantiacibacter aquimixticola</name>
    <dbReference type="NCBI Taxonomy" id="2489173"/>
    <lineage>
        <taxon>Bacteria</taxon>
        <taxon>Pseudomonadati</taxon>
        <taxon>Pseudomonadota</taxon>
        <taxon>Alphaproteobacteria</taxon>
        <taxon>Sphingomonadales</taxon>
        <taxon>Erythrobacteraceae</taxon>
        <taxon>Alteraurantiacibacter</taxon>
    </lineage>
</organism>
<dbReference type="AlphaFoldDB" id="A0A4T3F199"/>
<gene>
    <name evidence="1" type="ORF">E5222_12905</name>
</gene>
<sequence>MCVVETMAGEAISTERPPFRLSEARRAFRESAAEGGQPDAAQQFAADYLRRLAAALPGEEIAVILSAEQVREEGLAAGRRGDADRASELLAQAAKSCETAGLSRHASIAAMSFQLAAEAYIKQQRRDYYGAISDLENAILATIELETLYGHNMEFRRVHLARRILRNRSCMAEDAMVVGDTISLLLYIGGHAVHWPIVQGRGFGDPAKMSDSQSAWAIDEVLVNLSLPEIDLARNVHQLPRPEELRHAPAVLRAAIQWCHAVASQHREPNHDLIDHATSFFEVAEGRLVHAGRRLEGVLDEQGIVLD</sequence>
<reference evidence="1 2" key="1">
    <citation type="submission" date="2019-04" db="EMBL/GenBank/DDBJ databases">
        <title>Altererythrobacter aquimixticola sp. nov., isolated from sediment of junction between the ocean and a freshwater spring.</title>
        <authorList>
            <person name="Yoon J.-H."/>
        </authorList>
    </citation>
    <scope>NUCLEOTIDE SEQUENCE [LARGE SCALE GENOMIC DNA]</scope>
    <source>
        <strain evidence="1 2">SSKS-13</strain>
    </source>
</reference>
<proteinExistence type="predicted"/>
<comment type="caution">
    <text evidence="1">The sequence shown here is derived from an EMBL/GenBank/DDBJ whole genome shotgun (WGS) entry which is preliminary data.</text>
</comment>
<evidence type="ECO:0000313" key="2">
    <source>
        <dbReference type="Proteomes" id="UP000309389"/>
    </source>
</evidence>
<dbReference type="RefSeq" id="WP_136694184.1">
    <property type="nucleotide sequence ID" value="NZ_SSHH01000003.1"/>
</dbReference>
<name>A0A4T3F199_9SPHN</name>
<dbReference type="OrthoDB" id="7554058at2"/>
<evidence type="ECO:0000313" key="1">
    <source>
        <dbReference type="EMBL" id="TIX49707.1"/>
    </source>
</evidence>
<accession>A0A4T3F199</accession>
<dbReference type="EMBL" id="SSHH01000003">
    <property type="protein sequence ID" value="TIX49707.1"/>
    <property type="molecule type" value="Genomic_DNA"/>
</dbReference>
<dbReference type="Proteomes" id="UP000309389">
    <property type="component" value="Unassembled WGS sequence"/>
</dbReference>
<protein>
    <submittedName>
        <fullName evidence="1">Uncharacterized protein</fullName>
    </submittedName>
</protein>